<protein>
    <submittedName>
        <fullName evidence="3">Structural toxin protein RtxA</fullName>
    </submittedName>
</protein>
<sequence length="524" mass="53804">MSTQTIIGVVRALNGLLEKVSAQGETHLVKSGAPLHQGDMLTLLSGEAYVQFINGFPEALSLEKPLKLDGISPALKFGALDGNAEIIQEAVAKGIDPSLILDILGATAAGIDTHGSSGEAFYMDPMYGAGLVSAGLDTLPISISNYISDYNPKGIVYVEPGDQSASNTSALPSTNLNTTPIFGSVTESGGSLSNPTVGVPSITGQLSGSGSFTPATFQDAYGKFSMDSTGKWSYDLYNDSAEVNSMQDGETKTVSLTVETSDGIPRQVQITIHGANDAAVIAGAISGDVTESGGFNDSIPGQPEYKGQLFAEDPDNPENTFRAVNDGQTDHGYGTFSINQNGEWVYHLDNNNPAVNSLKAGTNIEDTFTVYSADGTPQEITIVINGTNDITTLSLSASGSVDEGGSITYTATLSHAAQTPVIVTLSNGETITIAAGDTSGTVNVAAPGDDPYLDGSTVSAHITGASGGNFEDLAVDNTAVDTVITDTLDTTTLNLSASGSVAEGGVITYTATLSHAAQTPVTVT</sequence>
<accession>A0A0W0YIK7</accession>
<dbReference type="eggNOG" id="COG2931">
    <property type="taxonomic scope" value="Bacteria"/>
</dbReference>
<keyword evidence="4" id="KW-1185">Reference proteome</keyword>
<dbReference type="eggNOG" id="COG4932">
    <property type="taxonomic scope" value="Bacteria"/>
</dbReference>
<evidence type="ECO:0000313" key="4">
    <source>
        <dbReference type="Proteomes" id="UP000054600"/>
    </source>
</evidence>
<dbReference type="EMBL" id="LNYW01000074">
    <property type="protein sequence ID" value="KTD56390.1"/>
    <property type="molecule type" value="Genomic_DNA"/>
</dbReference>
<dbReference type="InterPro" id="IPR038081">
    <property type="entry name" value="CalX-like_sf"/>
</dbReference>
<evidence type="ECO:0000259" key="1">
    <source>
        <dbReference type="Pfam" id="PF17803"/>
    </source>
</evidence>
<proteinExistence type="predicted"/>
<feature type="domain" description="LapA adhesin" evidence="2">
    <location>
        <begin position="389"/>
        <end position="487"/>
    </location>
</feature>
<dbReference type="Pfam" id="PF17803">
    <property type="entry name" value="Cadherin_4"/>
    <property type="match status" value="1"/>
</dbReference>
<dbReference type="NCBIfam" id="TIGR01965">
    <property type="entry name" value="VCBS_repeat"/>
    <property type="match status" value="2"/>
</dbReference>
<dbReference type="AlphaFoldDB" id="A0A0W0YIK7"/>
<dbReference type="InterPro" id="IPR010221">
    <property type="entry name" value="VCBS_dom"/>
</dbReference>
<comment type="caution">
    <text evidence="3">The sequence shown here is derived from an EMBL/GenBank/DDBJ whole genome shotgun (WGS) entry which is preliminary data.</text>
</comment>
<evidence type="ECO:0000259" key="2">
    <source>
        <dbReference type="Pfam" id="PF20579"/>
    </source>
</evidence>
<dbReference type="InterPro" id="IPR040853">
    <property type="entry name" value="RapA2_cadherin-like"/>
</dbReference>
<dbReference type="Gene3D" id="2.60.40.10">
    <property type="entry name" value="Immunoglobulins"/>
    <property type="match status" value="2"/>
</dbReference>
<dbReference type="Proteomes" id="UP000054600">
    <property type="component" value="Unassembled WGS sequence"/>
</dbReference>
<reference evidence="3 4" key="1">
    <citation type="submission" date="2015-11" db="EMBL/GenBank/DDBJ databases">
        <title>Genomic analysis of 38 Legionella species identifies large and diverse effector repertoires.</title>
        <authorList>
            <person name="Burstein D."/>
            <person name="Amaro F."/>
            <person name="Zusman T."/>
            <person name="Lifshitz Z."/>
            <person name="Cohen O."/>
            <person name="Gilbert J.A."/>
            <person name="Pupko T."/>
            <person name="Shuman H.A."/>
            <person name="Segal G."/>
        </authorList>
    </citation>
    <scope>NUCLEOTIDE SEQUENCE [LARGE SCALE GENOMIC DNA]</scope>
    <source>
        <strain evidence="3 4">ATCC 49655</strain>
    </source>
</reference>
<feature type="domain" description="LapA adhesin" evidence="2">
    <location>
        <begin position="489"/>
        <end position="524"/>
    </location>
</feature>
<dbReference type="InterPro" id="IPR013783">
    <property type="entry name" value="Ig-like_fold"/>
</dbReference>
<feature type="domain" description="RapA2 cadherin-like" evidence="1">
    <location>
        <begin position="267"/>
        <end position="346"/>
    </location>
</feature>
<evidence type="ECO:0000313" key="3">
    <source>
        <dbReference type="EMBL" id="KTD56390.1"/>
    </source>
</evidence>
<name>A0A0W0YIK7_9GAMM</name>
<dbReference type="STRING" id="1122169.Lsha_2789"/>
<dbReference type="InterPro" id="IPR046779">
    <property type="entry name" value="LapA_adhesin_dom"/>
</dbReference>
<dbReference type="Pfam" id="PF20579">
    <property type="entry name" value="LapA"/>
    <property type="match status" value="2"/>
</dbReference>
<feature type="non-terminal residue" evidence="3">
    <location>
        <position position="524"/>
    </location>
</feature>
<dbReference type="SUPFAM" id="SSF141072">
    <property type="entry name" value="CalX-like"/>
    <property type="match status" value="1"/>
</dbReference>
<dbReference type="RefSeq" id="WP_058387212.1">
    <property type="nucleotide sequence ID" value="NZ_LNYW01000074.1"/>
</dbReference>
<organism evidence="3 4">
    <name type="scientific">Legionella shakespearei DSM 23087</name>
    <dbReference type="NCBI Taxonomy" id="1122169"/>
    <lineage>
        <taxon>Bacteria</taxon>
        <taxon>Pseudomonadati</taxon>
        <taxon>Pseudomonadota</taxon>
        <taxon>Gammaproteobacteria</taxon>
        <taxon>Legionellales</taxon>
        <taxon>Legionellaceae</taxon>
        <taxon>Legionella</taxon>
    </lineage>
</organism>
<gene>
    <name evidence="3" type="primary">rtxA</name>
    <name evidence="3" type="ORF">Lsha_2789</name>
</gene>